<protein>
    <submittedName>
        <fullName evidence="1">Uncharacterized protein</fullName>
    </submittedName>
</protein>
<proteinExistence type="predicted"/>
<evidence type="ECO:0000313" key="1">
    <source>
        <dbReference type="EMBL" id="MBA0686927.1"/>
    </source>
</evidence>
<dbReference type="EMBL" id="JABFAA010000007">
    <property type="protein sequence ID" value="MBA0686927.1"/>
    <property type="molecule type" value="Genomic_DNA"/>
</dbReference>
<organism evidence="1 2">
    <name type="scientific">Gossypium aridum</name>
    <name type="common">American cotton</name>
    <name type="synonym">Erioxylum aridum</name>
    <dbReference type="NCBI Taxonomy" id="34290"/>
    <lineage>
        <taxon>Eukaryota</taxon>
        <taxon>Viridiplantae</taxon>
        <taxon>Streptophyta</taxon>
        <taxon>Embryophyta</taxon>
        <taxon>Tracheophyta</taxon>
        <taxon>Spermatophyta</taxon>
        <taxon>Magnoliopsida</taxon>
        <taxon>eudicotyledons</taxon>
        <taxon>Gunneridae</taxon>
        <taxon>Pentapetalae</taxon>
        <taxon>rosids</taxon>
        <taxon>malvids</taxon>
        <taxon>Malvales</taxon>
        <taxon>Malvaceae</taxon>
        <taxon>Malvoideae</taxon>
        <taxon>Gossypium</taxon>
    </lineage>
</organism>
<feature type="non-terminal residue" evidence="1">
    <location>
        <position position="1"/>
    </location>
</feature>
<accession>A0A7J8XI22</accession>
<reference evidence="1 2" key="1">
    <citation type="journal article" date="2019" name="Genome Biol. Evol.">
        <title>Insights into the evolution of the New World diploid cottons (Gossypium, subgenus Houzingenia) based on genome sequencing.</title>
        <authorList>
            <person name="Grover C.E."/>
            <person name="Arick M.A. 2nd"/>
            <person name="Thrash A."/>
            <person name="Conover J.L."/>
            <person name="Sanders W.S."/>
            <person name="Peterson D.G."/>
            <person name="Frelichowski J.E."/>
            <person name="Scheffler J.A."/>
            <person name="Scheffler B.E."/>
            <person name="Wendel J.F."/>
        </authorList>
    </citation>
    <scope>NUCLEOTIDE SEQUENCE [LARGE SCALE GENOMIC DNA]</scope>
    <source>
        <strain evidence="1">185</strain>
        <tissue evidence="1">Leaf</tissue>
    </source>
</reference>
<name>A0A7J8XI22_GOSAI</name>
<dbReference type="AlphaFoldDB" id="A0A7J8XI22"/>
<dbReference type="Proteomes" id="UP000593577">
    <property type="component" value="Unassembled WGS sequence"/>
</dbReference>
<gene>
    <name evidence="1" type="ORF">Goari_014494</name>
</gene>
<keyword evidence="2" id="KW-1185">Reference proteome</keyword>
<evidence type="ECO:0000313" key="2">
    <source>
        <dbReference type="Proteomes" id="UP000593577"/>
    </source>
</evidence>
<comment type="caution">
    <text evidence="1">The sequence shown here is derived from an EMBL/GenBank/DDBJ whole genome shotgun (WGS) entry which is preliminary data.</text>
</comment>
<sequence>PNHATTAVAAINTFPCPQSKSPHSLADFSWLAYVSKA</sequence>